<dbReference type="EMBL" id="CP012850">
    <property type="protein sequence ID" value="ALI37049.1"/>
    <property type="molecule type" value="Genomic_DNA"/>
</dbReference>
<gene>
    <name evidence="1" type="ORF">NMY3_02860</name>
</gene>
<keyword evidence="2" id="KW-1185">Reference proteome</keyword>
<dbReference type="AlphaFoldDB" id="A0A654M3M9"/>
<evidence type="ECO:0000313" key="2">
    <source>
        <dbReference type="Proteomes" id="UP000058925"/>
    </source>
</evidence>
<reference evidence="2" key="1">
    <citation type="submission" date="2015-10" db="EMBL/GenBank/DDBJ databases">
        <title>Niche specialization of a soil ammonia-oxidizing archaeon, Candidatus Nitrosocosmicus oleophilus.</title>
        <authorList>
            <person name="Jung M.-Y."/>
            <person name="Rhee S.-K."/>
        </authorList>
    </citation>
    <scope>NUCLEOTIDE SEQUENCE [LARGE SCALE GENOMIC DNA]</scope>
    <source>
        <strain evidence="2">MY3</strain>
    </source>
</reference>
<proteinExistence type="predicted"/>
<name>A0A654M3M9_9ARCH</name>
<dbReference type="Proteomes" id="UP000058925">
    <property type="component" value="Chromosome"/>
</dbReference>
<accession>A0A654M3M9</accession>
<dbReference type="KEGG" id="taa:NMY3_02860"/>
<sequence>MSEDLISKDWVNWFLMAGFGRGRWLLDTRDLLGFQYDS</sequence>
<evidence type="ECO:0000313" key="1">
    <source>
        <dbReference type="EMBL" id="ALI37049.1"/>
    </source>
</evidence>
<organism evidence="1 2">
    <name type="scientific">Candidatus Nitrosocosmicus oleophilus</name>
    <dbReference type="NCBI Taxonomy" id="1353260"/>
    <lineage>
        <taxon>Archaea</taxon>
        <taxon>Nitrososphaerota</taxon>
        <taxon>Nitrososphaeria</taxon>
        <taxon>Nitrososphaerales</taxon>
        <taxon>Nitrososphaeraceae</taxon>
        <taxon>Candidatus Nitrosocosmicus</taxon>
    </lineage>
</organism>
<protein>
    <submittedName>
        <fullName evidence="1">Uncharacterized protein</fullName>
    </submittedName>
</protein>